<evidence type="ECO:0000256" key="1">
    <source>
        <dbReference type="ARBA" id="ARBA00010923"/>
    </source>
</evidence>
<dbReference type="OrthoDB" id="9815652at2"/>
<dbReference type="Pfam" id="PF01420">
    <property type="entry name" value="Methylase_S"/>
    <property type="match status" value="2"/>
</dbReference>
<sequence>MIKKEYFDVEQLSSLPSNWCCTTLDELMNKIVDGTHHTPTYIEEGVPFLSVKDIRDGEIYFDSCKYISQEEHEELCKRCYPEYGDLLITKSGTIGRCAVVKTKRDFSLFVSVALLKPAIPEVNISYISLAFQSWFQNINVQNDITGTAIKNFHLVDFRRLALPIAPLNEQKRIVGKIEALQKRSQRVKEAIDAIPQLLDQFRQSVLAAAFRGDLTADWRENNTDVERASVLLEKIRTERRRKWEEAELEKMKAKGKVPKDDKWKQKYKEPEAVDDSELPELPDGWEWARVQEVGKVQLGRQRSPKNHSGSYMRPYLRAANVFEDRIDTSDVLEMNFDPREYEIFKLKSGDILLNEGQSKELVGRPAIYGGEVPGSCFQNTLVRFQVYQGLLTEYALVVFRGYMHNGRFQQIAQWTTNIAHLGAGRFAELEFPLPPEAEQIEIINRIKKQFEIIGRFEAIYKTIVKRSDQLNQSILAKAFRGELVPQNPNDEPASILLERIRAEREKLQQQTKAAKKSKSKTTKRRSKKAPQQAEEAIQLELPGMEE</sequence>
<feature type="domain" description="Type I restriction modification DNA specificity" evidence="6">
    <location>
        <begin position="18"/>
        <end position="186"/>
    </location>
</feature>
<proteinExistence type="inferred from homology"/>
<evidence type="ECO:0000256" key="3">
    <source>
        <dbReference type="ARBA" id="ARBA00023125"/>
    </source>
</evidence>
<evidence type="ECO:0000313" key="7">
    <source>
        <dbReference type="EMBL" id="BAY87976.1"/>
    </source>
</evidence>
<dbReference type="REBASE" id="206673">
    <property type="entry name" value="S.Cpa267ORF75220P"/>
</dbReference>
<dbReference type="Gene3D" id="3.90.220.20">
    <property type="entry name" value="DNA methylase specificity domains"/>
    <property type="match status" value="2"/>
</dbReference>
<dbReference type="Proteomes" id="UP000218418">
    <property type="component" value="Plasmid plasmid4"/>
</dbReference>
<evidence type="ECO:0000256" key="4">
    <source>
        <dbReference type="ARBA" id="ARBA00038652"/>
    </source>
</evidence>
<keyword evidence="8" id="KW-1185">Reference proteome</keyword>
<feature type="domain" description="Type I restriction modification DNA specificity" evidence="6">
    <location>
        <begin position="282"/>
        <end position="448"/>
    </location>
</feature>
<dbReference type="GO" id="GO:0009307">
    <property type="term" value="P:DNA restriction-modification system"/>
    <property type="evidence" value="ECO:0007669"/>
    <property type="project" value="UniProtKB-KW"/>
</dbReference>
<dbReference type="GO" id="GO:0003677">
    <property type="term" value="F:DNA binding"/>
    <property type="evidence" value="ECO:0007669"/>
    <property type="project" value="UniProtKB-KW"/>
</dbReference>
<feature type="compositionally biased region" description="Basic residues" evidence="5">
    <location>
        <begin position="513"/>
        <end position="528"/>
    </location>
</feature>
<dbReference type="CDD" id="cd17246">
    <property type="entry name" value="RMtype1_S_SonII-TRD2-CR2_like"/>
    <property type="match status" value="1"/>
</dbReference>
<dbReference type="EMBL" id="AP018231">
    <property type="protein sequence ID" value="BAY87976.1"/>
    <property type="molecule type" value="Genomic_DNA"/>
</dbReference>
<dbReference type="InterPro" id="IPR051212">
    <property type="entry name" value="Type-I_RE_S_subunit"/>
</dbReference>
<name>A0A1Z4M3D1_9CYAN</name>
<protein>
    <submittedName>
        <fullName evidence="7">Restriction modification system DNA specificity subunit</fullName>
    </submittedName>
</protein>
<evidence type="ECO:0000259" key="6">
    <source>
        <dbReference type="Pfam" id="PF01420"/>
    </source>
</evidence>
<accession>A0A1Z4M3D1</accession>
<comment type="subunit">
    <text evidence="4">The methyltransferase is composed of M and S polypeptides.</text>
</comment>
<keyword evidence="7" id="KW-0614">Plasmid</keyword>
<organism evidence="7 8">
    <name type="scientific">Calothrix parasitica NIES-267</name>
    <dbReference type="NCBI Taxonomy" id="1973488"/>
    <lineage>
        <taxon>Bacteria</taxon>
        <taxon>Bacillati</taxon>
        <taxon>Cyanobacteriota</taxon>
        <taxon>Cyanophyceae</taxon>
        <taxon>Nostocales</taxon>
        <taxon>Calotrichaceae</taxon>
        <taxon>Calothrix</taxon>
    </lineage>
</organism>
<keyword evidence="2" id="KW-0680">Restriction system</keyword>
<feature type="region of interest" description="Disordered" evidence="5">
    <location>
        <begin position="506"/>
        <end position="546"/>
    </location>
</feature>
<dbReference type="SUPFAM" id="SSF116734">
    <property type="entry name" value="DNA methylase specificity domain"/>
    <property type="match status" value="2"/>
</dbReference>
<dbReference type="PANTHER" id="PTHR43140:SF1">
    <property type="entry name" value="TYPE I RESTRICTION ENZYME ECOKI SPECIFICITY SUBUNIT"/>
    <property type="match status" value="1"/>
</dbReference>
<evidence type="ECO:0000256" key="2">
    <source>
        <dbReference type="ARBA" id="ARBA00022747"/>
    </source>
</evidence>
<dbReference type="AlphaFoldDB" id="A0A1Z4M3D1"/>
<gene>
    <name evidence="7" type="ORF">NIES267_75180</name>
</gene>
<dbReference type="PANTHER" id="PTHR43140">
    <property type="entry name" value="TYPE-1 RESTRICTION ENZYME ECOKI SPECIFICITY PROTEIN"/>
    <property type="match status" value="1"/>
</dbReference>
<comment type="similarity">
    <text evidence="1">Belongs to the type-I restriction system S methylase family.</text>
</comment>
<keyword evidence="3" id="KW-0238">DNA-binding</keyword>
<reference evidence="7 8" key="1">
    <citation type="submission" date="2017-06" db="EMBL/GenBank/DDBJ databases">
        <title>Genome sequencing of cyanobaciteial culture collection at National Institute for Environmental Studies (NIES).</title>
        <authorList>
            <person name="Hirose Y."/>
            <person name="Shimura Y."/>
            <person name="Fujisawa T."/>
            <person name="Nakamura Y."/>
            <person name="Kawachi M."/>
        </authorList>
    </citation>
    <scope>NUCLEOTIDE SEQUENCE [LARGE SCALE GENOMIC DNA]</scope>
    <source>
        <strain evidence="7 8">NIES-267</strain>
        <plasmid evidence="8">Plasmid4 dna</plasmid>
    </source>
</reference>
<evidence type="ECO:0000313" key="8">
    <source>
        <dbReference type="Proteomes" id="UP000218418"/>
    </source>
</evidence>
<dbReference type="CDD" id="cd17253">
    <property type="entry name" value="RMtype1_S_Eco933I-TRD2-CR2_like"/>
    <property type="match status" value="1"/>
</dbReference>
<evidence type="ECO:0000256" key="5">
    <source>
        <dbReference type="SAM" id="MobiDB-lite"/>
    </source>
</evidence>
<geneLocation type="plasmid" evidence="8">
    <name>Plasmid4 dna</name>
</geneLocation>
<dbReference type="InterPro" id="IPR000055">
    <property type="entry name" value="Restrct_endonuc_typeI_TRD"/>
</dbReference>
<dbReference type="InterPro" id="IPR044946">
    <property type="entry name" value="Restrct_endonuc_typeI_TRD_sf"/>
</dbReference>